<evidence type="ECO:0000313" key="2">
    <source>
        <dbReference type="EMBL" id="SHG62148.1"/>
    </source>
</evidence>
<proteinExistence type="predicted"/>
<accession>A0A1M5LAW1</accession>
<feature type="transmembrane region" description="Helical" evidence="1">
    <location>
        <begin position="6"/>
        <end position="27"/>
    </location>
</feature>
<dbReference type="STRING" id="1089305.SAMN05444148_0571"/>
<evidence type="ECO:0008006" key="4">
    <source>
        <dbReference type="Google" id="ProtNLM"/>
    </source>
</evidence>
<gene>
    <name evidence="2" type="ORF">SAMN05444148_0571</name>
</gene>
<dbReference type="InterPro" id="IPR042252">
    <property type="entry name" value="MtfA_N"/>
</dbReference>
<reference evidence="3" key="1">
    <citation type="submission" date="2016-11" db="EMBL/GenBank/DDBJ databases">
        <authorList>
            <person name="Varghese N."/>
            <person name="Submissions S."/>
        </authorList>
    </citation>
    <scope>NUCLEOTIDE SEQUENCE [LARGE SCALE GENOMIC DNA]</scope>
    <source>
        <strain evidence="3">DSM 25330</strain>
    </source>
</reference>
<protein>
    <recommendedName>
        <fullName evidence="4">Zinc-dependent peptidase</fullName>
    </recommendedName>
</protein>
<dbReference type="InterPro" id="IPR024079">
    <property type="entry name" value="MetalloPept_cat_dom_sf"/>
</dbReference>
<keyword evidence="3" id="KW-1185">Reference proteome</keyword>
<sequence>MLMPQFLKTSFGLIPNIVLFSIVGFFVSKRIFRYVEQSYAEVKKKPLFLNFILIPSKLNREQIRVLDTQFQFYKRLNSKERDNFRHRVAKFISDKNFYGREDLEVTEEMRTLISATAVMLTFGFKDYSLPIIKTILIYPSSFYSKANEQLHKGEVNPMLGVIAFSWEDFKHGYDIENDNLNLGIHEFGHALHLNSYKKSDVSALIFRDAFKDLKRFLKSNDSKREELIKTKYFREYAYTNEFEFVAVLIECFFETPEEFKSTFPNIYDKVKEMLNFNFADY</sequence>
<evidence type="ECO:0000313" key="3">
    <source>
        <dbReference type="Proteomes" id="UP000184522"/>
    </source>
</evidence>
<dbReference type="SUPFAM" id="SSF55486">
    <property type="entry name" value="Metalloproteases ('zincins'), catalytic domain"/>
    <property type="match status" value="1"/>
</dbReference>
<keyword evidence="1" id="KW-0812">Transmembrane</keyword>
<dbReference type="Pfam" id="PF06167">
    <property type="entry name" value="Peptidase_M90"/>
    <property type="match status" value="1"/>
</dbReference>
<keyword evidence="1" id="KW-0472">Membrane</keyword>
<keyword evidence="1" id="KW-1133">Transmembrane helix</keyword>
<dbReference type="Gene3D" id="1.10.472.150">
    <property type="entry name" value="Glucose-regulated metallo-peptidase M90, N-terminal domain"/>
    <property type="match status" value="1"/>
</dbReference>
<dbReference type="CDD" id="cd20170">
    <property type="entry name" value="Peptidase_M90-like"/>
    <property type="match status" value="1"/>
</dbReference>
<dbReference type="InterPro" id="IPR010384">
    <property type="entry name" value="MtfA_fam"/>
</dbReference>
<dbReference type="AlphaFoldDB" id="A0A1M5LAW1"/>
<dbReference type="PANTHER" id="PTHR30164:SF2">
    <property type="entry name" value="PROTEIN MTFA"/>
    <property type="match status" value="1"/>
</dbReference>
<organism evidence="2 3">
    <name type="scientific">Winogradskyella jejuensis</name>
    <dbReference type="NCBI Taxonomy" id="1089305"/>
    <lineage>
        <taxon>Bacteria</taxon>
        <taxon>Pseudomonadati</taxon>
        <taxon>Bacteroidota</taxon>
        <taxon>Flavobacteriia</taxon>
        <taxon>Flavobacteriales</taxon>
        <taxon>Flavobacteriaceae</taxon>
        <taxon>Winogradskyella</taxon>
    </lineage>
</organism>
<name>A0A1M5LAW1_9FLAO</name>
<evidence type="ECO:0000256" key="1">
    <source>
        <dbReference type="SAM" id="Phobius"/>
    </source>
</evidence>
<dbReference type="GO" id="GO:0008237">
    <property type="term" value="F:metallopeptidase activity"/>
    <property type="evidence" value="ECO:0007669"/>
    <property type="project" value="InterPro"/>
</dbReference>
<dbReference type="GO" id="GO:0004177">
    <property type="term" value="F:aminopeptidase activity"/>
    <property type="evidence" value="ECO:0007669"/>
    <property type="project" value="TreeGrafter"/>
</dbReference>
<dbReference type="EMBL" id="FQWS01000001">
    <property type="protein sequence ID" value="SHG62148.1"/>
    <property type="molecule type" value="Genomic_DNA"/>
</dbReference>
<dbReference type="Gene3D" id="3.40.390.10">
    <property type="entry name" value="Collagenase (Catalytic Domain)"/>
    <property type="match status" value="1"/>
</dbReference>
<dbReference type="GO" id="GO:0005829">
    <property type="term" value="C:cytosol"/>
    <property type="evidence" value="ECO:0007669"/>
    <property type="project" value="TreeGrafter"/>
</dbReference>
<dbReference type="Proteomes" id="UP000184522">
    <property type="component" value="Unassembled WGS sequence"/>
</dbReference>
<dbReference type="PANTHER" id="PTHR30164">
    <property type="entry name" value="MTFA PEPTIDASE"/>
    <property type="match status" value="1"/>
</dbReference>